<evidence type="ECO:0000313" key="4">
    <source>
        <dbReference type="EMBL" id="MCZ0857411.1"/>
    </source>
</evidence>
<name>A0ABT4I6Q6_9ACTO</name>
<reference evidence="4" key="1">
    <citation type="submission" date="2022-10" db="EMBL/GenBank/DDBJ databases">
        <title>Genome sequence of Actinomyces israelii ATCC 10048.</title>
        <authorList>
            <person name="Watt R.M."/>
            <person name="Tong W.M."/>
        </authorList>
    </citation>
    <scope>NUCLEOTIDE SEQUENCE</scope>
    <source>
        <strain evidence="4">ATCC 10048</strain>
    </source>
</reference>
<feature type="domain" description="HTH tetR-type" evidence="3">
    <location>
        <begin position="19"/>
        <end position="79"/>
    </location>
</feature>
<dbReference type="InterPro" id="IPR041474">
    <property type="entry name" value="NicS_C"/>
</dbReference>
<keyword evidence="5" id="KW-1185">Reference proteome</keyword>
<dbReference type="RefSeq" id="WP_268917007.1">
    <property type="nucleotide sequence ID" value="NZ_JAPTMY010000008.1"/>
</dbReference>
<dbReference type="SUPFAM" id="SSF48498">
    <property type="entry name" value="Tetracyclin repressor-like, C-terminal domain"/>
    <property type="match status" value="1"/>
</dbReference>
<keyword evidence="1 2" id="KW-0238">DNA-binding</keyword>
<dbReference type="SUPFAM" id="SSF46689">
    <property type="entry name" value="Homeodomain-like"/>
    <property type="match status" value="1"/>
</dbReference>
<evidence type="ECO:0000259" key="3">
    <source>
        <dbReference type="PROSITE" id="PS50977"/>
    </source>
</evidence>
<proteinExistence type="predicted"/>
<protein>
    <submittedName>
        <fullName evidence="4">TetR/AcrR family transcriptional regulator</fullName>
    </submittedName>
</protein>
<evidence type="ECO:0000256" key="1">
    <source>
        <dbReference type="ARBA" id="ARBA00023125"/>
    </source>
</evidence>
<dbReference type="PRINTS" id="PR00455">
    <property type="entry name" value="HTHTETR"/>
</dbReference>
<accession>A0ABT4I6Q6</accession>
<feature type="DNA-binding region" description="H-T-H motif" evidence="2">
    <location>
        <begin position="42"/>
        <end position="61"/>
    </location>
</feature>
<dbReference type="Pfam" id="PF00440">
    <property type="entry name" value="TetR_N"/>
    <property type="match status" value="1"/>
</dbReference>
<gene>
    <name evidence="4" type="ORF">OHJ16_05055</name>
</gene>
<dbReference type="InterPro" id="IPR009057">
    <property type="entry name" value="Homeodomain-like_sf"/>
</dbReference>
<organism evidence="4 5">
    <name type="scientific">Actinomyces israelii</name>
    <dbReference type="NCBI Taxonomy" id="1659"/>
    <lineage>
        <taxon>Bacteria</taxon>
        <taxon>Bacillati</taxon>
        <taxon>Actinomycetota</taxon>
        <taxon>Actinomycetes</taxon>
        <taxon>Actinomycetales</taxon>
        <taxon>Actinomycetaceae</taxon>
        <taxon>Actinomyces</taxon>
    </lineage>
</organism>
<dbReference type="EMBL" id="JAPTMY010000008">
    <property type="protein sequence ID" value="MCZ0857411.1"/>
    <property type="molecule type" value="Genomic_DNA"/>
</dbReference>
<sequence>MDENHAARRRTRNSRRDPELTRWEILEAAVQEFATHGPRGARTEDIAHRTNTSKRMIFYYFGSKEGLYRAVLEENYRRIRALESSLRLDHLEPAAALRELIRASLEHYERNPDLARIVAMENLIMHGGVAAQIDEFSAMNASAVETIAGILERGRCLGIFQEGPGAPSALDVHQVLSALVLNRIEHQWTFSLAFGRDMLGDDSAHVRDLIEEAVMRLVSGGPPGGIGPPRSAAR</sequence>
<dbReference type="InterPro" id="IPR001647">
    <property type="entry name" value="HTH_TetR"/>
</dbReference>
<dbReference type="PANTHER" id="PTHR30328">
    <property type="entry name" value="TRANSCRIPTIONAL REPRESSOR"/>
    <property type="match status" value="1"/>
</dbReference>
<evidence type="ECO:0000313" key="5">
    <source>
        <dbReference type="Proteomes" id="UP001072034"/>
    </source>
</evidence>
<evidence type="ECO:0000256" key="2">
    <source>
        <dbReference type="PROSITE-ProRule" id="PRU00335"/>
    </source>
</evidence>
<dbReference type="Pfam" id="PF17938">
    <property type="entry name" value="TetR_C_29"/>
    <property type="match status" value="1"/>
</dbReference>
<dbReference type="InterPro" id="IPR050109">
    <property type="entry name" value="HTH-type_TetR-like_transc_reg"/>
</dbReference>
<dbReference type="Proteomes" id="UP001072034">
    <property type="component" value="Unassembled WGS sequence"/>
</dbReference>
<dbReference type="PROSITE" id="PS50977">
    <property type="entry name" value="HTH_TETR_2"/>
    <property type="match status" value="1"/>
</dbReference>
<dbReference type="Gene3D" id="1.10.357.10">
    <property type="entry name" value="Tetracycline Repressor, domain 2"/>
    <property type="match status" value="1"/>
</dbReference>
<dbReference type="PANTHER" id="PTHR30328:SF54">
    <property type="entry name" value="HTH-TYPE TRANSCRIPTIONAL REPRESSOR SCO4008"/>
    <property type="match status" value="1"/>
</dbReference>
<dbReference type="InterPro" id="IPR036271">
    <property type="entry name" value="Tet_transcr_reg_TetR-rel_C_sf"/>
</dbReference>
<comment type="caution">
    <text evidence="4">The sequence shown here is derived from an EMBL/GenBank/DDBJ whole genome shotgun (WGS) entry which is preliminary data.</text>
</comment>